<reference evidence="1 2" key="1">
    <citation type="submission" date="2018-07" db="EMBL/GenBank/DDBJ databases">
        <title>Genomic Encyclopedia of Type Strains, Phase IV (KMG-IV): sequencing the most valuable type-strain genomes for metagenomic binning, comparative biology and taxonomic classification.</title>
        <authorList>
            <person name="Goeker M."/>
        </authorList>
    </citation>
    <scope>NUCLEOTIDE SEQUENCE [LARGE SCALE GENOMIC DNA]</scope>
    <source>
        <strain evidence="1 2">DSM 44952</strain>
    </source>
</reference>
<dbReference type="Proteomes" id="UP000255355">
    <property type="component" value="Unassembled WGS sequence"/>
</dbReference>
<comment type="caution">
    <text evidence="1">The sequence shown here is derived from an EMBL/GenBank/DDBJ whole genome shotgun (WGS) entry which is preliminary data.</text>
</comment>
<sequence length="66" mass="7086">MGGVSGAKLGKAHHAAVVTAVLPNGDVLYTQHTTNDRDLSLTDRLGFADQDGGTQNIRIIRPKETW</sequence>
<organism evidence="1 2">
    <name type="scientific">Nocardia mexicana</name>
    <dbReference type="NCBI Taxonomy" id="279262"/>
    <lineage>
        <taxon>Bacteria</taxon>
        <taxon>Bacillati</taxon>
        <taxon>Actinomycetota</taxon>
        <taxon>Actinomycetes</taxon>
        <taxon>Mycobacteriales</taxon>
        <taxon>Nocardiaceae</taxon>
        <taxon>Nocardia</taxon>
    </lineage>
</organism>
<name>A0A370HAZ4_9NOCA</name>
<accession>A0A370HAZ4</accession>
<dbReference type="OrthoDB" id="3826164at2"/>
<gene>
    <name evidence="1" type="ORF">DFR68_102227</name>
</gene>
<dbReference type="EMBL" id="QQAZ01000002">
    <property type="protein sequence ID" value="RDI54103.1"/>
    <property type="molecule type" value="Genomic_DNA"/>
</dbReference>
<dbReference type="STRING" id="1210089.GCA_001613165_01568"/>
<keyword evidence="2" id="KW-1185">Reference proteome</keyword>
<evidence type="ECO:0000313" key="1">
    <source>
        <dbReference type="EMBL" id="RDI54103.1"/>
    </source>
</evidence>
<proteinExistence type="predicted"/>
<evidence type="ECO:0000313" key="2">
    <source>
        <dbReference type="Proteomes" id="UP000255355"/>
    </source>
</evidence>
<protein>
    <submittedName>
        <fullName evidence="1">Uncharacterized protein</fullName>
    </submittedName>
</protein>
<dbReference type="AlphaFoldDB" id="A0A370HAZ4"/>
<dbReference type="RefSeq" id="WP_068015724.1">
    <property type="nucleotide sequence ID" value="NZ_QQAZ01000002.1"/>
</dbReference>